<evidence type="ECO:0000256" key="1">
    <source>
        <dbReference type="ARBA" id="ARBA00004651"/>
    </source>
</evidence>
<protein>
    <submittedName>
        <fullName evidence="10">Putative branched-chain amino acid transport system permease protein</fullName>
    </submittedName>
</protein>
<gene>
    <name evidence="10" type="ORF">BN112_2865</name>
</gene>
<feature type="transmembrane region" description="Helical" evidence="9">
    <location>
        <begin position="99"/>
        <end position="117"/>
    </location>
</feature>
<keyword evidence="3" id="KW-1003">Cell membrane</keyword>
<organism evidence="10 11">
    <name type="scientific">Bordetella bronchiseptica 253</name>
    <dbReference type="NCBI Taxonomy" id="568707"/>
    <lineage>
        <taxon>Bacteria</taxon>
        <taxon>Pseudomonadati</taxon>
        <taxon>Pseudomonadota</taxon>
        <taxon>Betaproteobacteria</taxon>
        <taxon>Burkholderiales</taxon>
        <taxon>Alcaligenaceae</taxon>
        <taxon>Bordetella</taxon>
    </lineage>
</organism>
<keyword evidence="2" id="KW-0813">Transport</keyword>
<feature type="transmembrane region" description="Helical" evidence="9">
    <location>
        <begin position="64"/>
        <end position="87"/>
    </location>
</feature>
<evidence type="ECO:0000256" key="5">
    <source>
        <dbReference type="ARBA" id="ARBA00022970"/>
    </source>
</evidence>
<keyword evidence="4 9" id="KW-0812">Transmembrane</keyword>
<dbReference type="CDD" id="cd06582">
    <property type="entry name" value="TM_PBP1_LivH_like"/>
    <property type="match status" value="1"/>
</dbReference>
<feature type="transmembrane region" description="Helical" evidence="9">
    <location>
        <begin position="37"/>
        <end position="57"/>
    </location>
</feature>
<dbReference type="GeneID" id="56480756"/>
<sequence>MMFLTLLLVGIVSGVLGGLILALLSTGFNLALGVSRVVNFQHGAVVLWSMYAAYVLWEATGINPYLGLLLIVPVAFAIGYFLHRWLIIRSLQTPEDSQILFSIGLLIAFQYLAQFVYSTDARSLTEESLQHSLIIGPVILQYTQLAAAAVSLLVLVLLHLMLTRTDLGRKLHACAQNPVGARVAGLNVEHLSAVALGIAAACAAVSGTALATMAPIFPERAFEYSLAAVVVSVLGGMGSMSGSILGGLIVGVIIAVSQVTGHGDLALAIVYALVFLIFLVRPTGLISAVKR</sequence>
<dbReference type="GO" id="GO:0005886">
    <property type="term" value="C:plasma membrane"/>
    <property type="evidence" value="ECO:0007669"/>
    <property type="project" value="UniProtKB-SubCell"/>
</dbReference>
<feature type="transmembrane region" description="Helical" evidence="9">
    <location>
        <begin position="226"/>
        <end position="256"/>
    </location>
</feature>
<evidence type="ECO:0000313" key="11">
    <source>
        <dbReference type="Proteomes" id="UP000007564"/>
    </source>
</evidence>
<dbReference type="Pfam" id="PF02653">
    <property type="entry name" value="BPD_transp_2"/>
    <property type="match status" value="1"/>
</dbReference>
<evidence type="ECO:0000256" key="8">
    <source>
        <dbReference type="ARBA" id="ARBA00037998"/>
    </source>
</evidence>
<keyword evidence="6 9" id="KW-1133">Transmembrane helix</keyword>
<dbReference type="PANTHER" id="PTHR11795">
    <property type="entry name" value="BRANCHED-CHAIN AMINO ACID TRANSPORT SYSTEM PERMEASE PROTEIN LIVH"/>
    <property type="match status" value="1"/>
</dbReference>
<keyword evidence="5" id="KW-0029">Amino-acid transport</keyword>
<accession>A0A0C6P836</accession>
<dbReference type="EMBL" id="HE965806">
    <property type="protein sequence ID" value="CCJ54782.1"/>
    <property type="molecule type" value="Genomic_DNA"/>
</dbReference>
<dbReference type="InterPro" id="IPR052157">
    <property type="entry name" value="BCAA_transport_permease"/>
</dbReference>
<evidence type="ECO:0000256" key="4">
    <source>
        <dbReference type="ARBA" id="ARBA00022692"/>
    </source>
</evidence>
<comment type="similarity">
    <text evidence="8">Belongs to the binding-protein-dependent transport system permease family. LivHM subfamily.</text>
</comment>
<dbReference type="AlphaFoldDB" id="A0A0C6P836"/>
<evidence type="ECO:0000256" key="9">
    <source>
        <dbReference type="SAM" id="Phobius"/>
    </source>
</evidence>
<feature type="transmembrane region" description="Helical" evidence="9">
    <location>
        <begin position="193"/>
        <end position="214"/>
    </location>
</feature>
<evidence type="ECO:0000256" key="6">
    <source>
        <dbReference type="ARBA" id="ARBA00022989"/>
    </source>
</evidence>
<dbReference type="PANTHER" id="PTHR11795:SF445">
    <property type="entry name" value="AMINO ACID ABC TRANSPORTER PERMEASE PROTEIN"/>
    <property type="match status" value="1"/>
</dbReference>
<dbReference type="OrthoDB" id="9778908at2"/>
<evidence type="ECO:0000256" key="3">
    <source>
        <dbReference type="ARBA" id="ARBA00022475"/>
    </source>
</evidence>
<dbReference type="HOGENOM" id="CLU_039929_2_1_4"/>
<dbReference type="RefSeq" id="WP_003807941.1">
    <property type="nucleotide sequence ID" value="NC_019382.1"/>
</dbReference>
<feature type="transmembrane region" description="Helical" evidence="9">
    <location>
        <begin position="138"/>
        <end position="162"/>
    </location>
</feature>
<dbReference type="InterPro" id="IPR001851">
    <property type="entry name" value="ABC_transp_permease"/>
</dbReference>
<comment type="subcellular location">
    <subcellularLocation>
        <location evidence="1">Cell membrane</location>
        <topology evidence="1">Multi-pass membrane protein</topology>
    </subcellularLocation>
</comment>
<dbReference type="KEGG" id="bbh:BN112_2865"/>
<proteinExistence type="inferred from homology"/>
<dbReference type="Proteomes" id="UP000007564">
    <property type="component" value="Chromosome"/>
</dbReference>
<feature type="transmembrane region" description="Helical" evidence="9">
    <location>
        <begin position="268"/>
        <end position="289"/>
    </location>
</feature>
<keyword evidence="7 9" id="KW-0472">Membrane</keyword>
<dbReference type="GO" id="GO:0022857">
    <property type="term" value="F:transmembrane transporter activity"/>
    <property type="evidence" value="ECO:0007669"/>
    <property type="project" value="InterPro"/>
</dbReference>
<evidence type="ECO:0000313" key="10">
    <source>
        <dbReference type="EMBL" id="CCJ54782.1"/>
    </source>
</evidence>
<reference evidence="10 11" key="1">
    <citation type="journal article" date="2012" name="BMC Genomics">
        <title>Comparative genomics of the classical Bordetella subspecies: the evolution and exchange of virulence-associated diversity amongst closely related pathogens.</title>
        <authorList>
            <person name="Park J."/>
            <person name="Zhang Y."/>
            <person name="Buboltz A.M."/>
            <person name="Zhang X."/>
            <person name="Schuster S.C."/>
            <person name="Ahuja U."/>
            <person name="Liu M."/>
            <person name="Miller J.F."/>
            <person name="Sebaihia M."/>
            <person name="Bentley S.D."/>
            <person name="Parkhill J."/>
            <person name="Harvill E.T."/>
        </authorList>
    </citation>
    <scope>NUCLEOTIDE SEQUENCE [LARGE SCALE GENOMIC DNA]</scope>
    <source>
        <strain evidence="10 11">253</strain>
    </source>
</reference>
<dbReference type="GO" id="GO:0006865">
    <property type="term" value="P:amino acid transport"/>
    <property type="evidence" value="ECO:0007669"/>
    <property type="project" value="UniProtKB-KW"/>
</dbReference>
<evidence type="ECO:0000256" key="7">
    <source>
        <dbReference type="ARBA" id="ARBA00023136"/>
    </source>
</evidence>
<evidence type="ECO:0000256" key="2">
    <source>
        <dbReference type="ARBA" id="ARBA00022448"/>
    </source>
</evidence>
<name>A0A0C6P836_BORBO</name>